<dbReference type="EMBL" id="JAKFHA010000029">
    <property type="protein sequence ID" value="MCF2532013.1"/>
    <property type="molecule type" value="Genomic_DNA"/>
</dbReference>
<gene>
    <name evidence="2" type="ORF">LZ495_33020</name>
</gene>
<dbReference type="AlphaFoldDB" id="A0AA41Q5N7"/>
<feature type="compositionally biased region" description="Basic and acidic residues" evidence="1">
    <location>
        <begin position="57"/>
        <end position="71"/>
    </location>
</feature>
<protein>
    <submittedName>
        <fullName evidence="2">Uncharacterized protein</fullName>
    </submittedName>
</protein>
<dbReference type="Proteomes" id="UP001165378">
    <property type="component" value="Unassembled WGS sequence"/>
</dbReference>
<feature type="region of interest" description="Disordered" evidence="1">
    <location>
        <begin position="57"/>
        <end position="76"/>
    </location>
</feature>
<proteinExistence type="predicted"/>
<dbReference type="RefSeq" id="WP_235056734.1">
    <property type="nucleotide sequence ID" value="NZ_JAKFHA010000029.1"/>
</dbReference>
<evidence type="ECO:0000256" key="1">
    <source>
        <dbReference type="SAM" id="MobiDB-lite"/>
    </source>
</evidence>
<keyword evidence="3" id="KW-1185">Reference proteome</keyword>
<organism evidence="2 3">
    <name type="scientific">Yinghuangia soli</name>
    <dbReference type="NCBI Taxonomy" id="2908204"/>
    <lineage>
        <taxon>Bacteria</taxon>
        <taxon>Bacillati</taxon>
        <taxon>Actinomycetota</taxon>
        <taxon>Actinomycetes</taxon>
        <taxon>Kitasatosporales</taxon>
        <taxon>Streptomycetaceae</taxon>
        <taxon>Yinghuangia</taxon>
    </lineage>
</organism>
<comment type="caution">
    <text evidence="2">The sequence shown here is derived from an EMBL/GenBank/DDBJ whole genome shotgun (WGS) entry which is preliminary data.</text>
</comment>
<name>A0AA41Q5N7_9ACTN</name>
<evidence type="ECO:0000313" key="2">
    <source>
        <dbReference type="EMBL" id="MCF2532013.1"/>
    </source>
</evidence>
<reference evidence="2" key="1">
    <citation type="submission" date="2022-01" db="EMBL/GenBank/DDBJ databases">
        <title>Genome-Based Taxonomic Classification of the Phylum Actinobacteria.</title>
        <authorList>
            <person name="Gao Y."/>
        </authorList>
    </citation>
    <scope>NUCLEOTIDE SEQUENCE</scope>
    <source>
        <strain evidence="2">KLBMP 8922</strain>
    </source>
</reference>
<sequence length="107" mass="11898">MSPCPGSEPGTVRLFYAVETEDGSPWRLPPEFLASLGSLRPDMPPRYRSDLPEGTRVRLRTDPADPTESHGEVTGIWCTTPFEPPKGYIVRIGEYVHCATPDEIDLL</sequence>
<accession>A0AA41Q5N7</accession>
<evidence type="ECO:0000313" key="3">
    <source>
        <dbReference type="Proteomes" id="UP001165378"/>
    </source>
</evidence>